<keyword evidence="3" id="KW-1185">Reference proteome</keyword>
<feature type="region of interest" description="Disordered" evidence="1">
    <location>
        <begin position="203"/>
        <end position="244"/>
    </location>
</feature>
<protein>
    <submittedName>
        <fullName evidence="2">Uncharacterized protein</fullName>
    </submittedName>
</protein>
<dbReference type="OrthoDB" id="6382705at2759"/>
<feature type="compositionally biased region" description="Acidic residues" evidence="1">
    <location>
        <begin position="203"/>
        <end position="224"/>
    </location>
</feature>
<dbReference type="AlphaFoldDB" id="A0A8J2RUK9"/>
<organism evidence="2 3">
    <name type="scientific">Daphnia galeata</name>
    <dbReference type="NCBI Taxonomy" id="27404"/>
    <lineage>
        <taxon>Eukaryota</taxon>
        <taxon>Metazoa</taxon>
        <taxon>Ecdysozoa</taxon>
        <taxon>Arthropoda</taxon>
        <taxon>Crustacea</taxon>
        <taxon>Branchiopoda</taxon>
        <taxon>Diplostraca</taxon>
        <taxon>Cladocera</taxon>
        <taxon>Anomopoda</taxon>
        <taxon>Daphniidae</taxon>
        <taxon>Daphnia</taxon>
    </lineage>
</organism>
<dbReference type="EMBL" id="CAKKLH010000170">
    <property type="protein sequence ID" value="CAH0105155.1"/>
    <property type="molecule type" value="Genomic_DNA"/>
</dbReference>
<gene>
    <name evidence="2" type="ORF">DGAL_LOCUS8169</name>
</gene>
<evidence type="ECO:0000313" key="3">
    <source>
        <dbReference type="Proteomes" id="UP000789390"/>
    </source>
</evidence>
<sequence>MFFLMFNGVLRSCKSCNVKVKTNFKTLKMEELPMILTIIAEMLTDEDVEIQVGIQELAAMLPQRELFLERNRGPTDFVGITEYVQYTVNRYTARLFKQHFRMSRLAFQELLRRFDTFPEVAEMRSYVPNDVKLYLTLWTLGNQNSFREIGDRFGMLKGDAHFIFLATCIILKNHSADFIHWPQRHELQEISEQFALPYSIVDGTDEDDEYDIEEEEEQEDEDLDRNEPFSGKVKRDRISSMLEY</sequence>
<comment type="caution">
    <text evidence="2">The sequence shown here is derived from an EMBL/GenBank/DDBJ whole genome shotgun (WGS) entry which is preliminary data.</text>
</comment>
<accession>A0A8J2RUK9</accession>
<evidence type="ECO:0000313" key="2">
    <source>
        <dbReference type="EMBL" id="CAH0105155.1"/>
    </source>
</evidence>
<evidence type="ECO:0000256" key="1">
    <source>
        <dbReference type="SAM" id="MobiDB-lite"/>
    </source>
</evidence>
<reference evidence="2" key="1">
    <citation type="submission" date="2021-11" db="EMBL/GenBank/DDBJ databases">
        <authorList>
            <person name="Schell T."/>
        </authorList>
    </citation>
    <scope>NUCLEOTIDE SEQUENCE</scope>
    <source>
        <strain evidence="2">M5</strain>
    </source>
</reference>
<proteinExistence type="predicted"/>
<name>A0A8J2RUK9_9CRUS</name>
<dbReference type="Proteomes" id="UP000789390">
    <property type="component" value="Unassembled WGS sequence"/>
</dbReference>